<name>A0AAN7CET7_9PEZI</name>
<feature type="compositionally biased region" description="Basic residues" evidence="1">
    <location>
        <begin position="391"/>
        <end position="401"/>
    </location>
</feature>
<proteinExistence type="predicted"/>
<protein>
    <recommendedName>
        <fullName evidence="4">DUF2406 domain-containing protein</fullName>
    </recommendedName>
</protein>
<dbReference type="PANTHER" id="PTHR28186:SF1">
    <property type="entry name" value="MEIOTICALLY UP-REGULATED GENE 9 PROTEIN"/>
    <property type="match status" value="1"/>
</dbReference>
<accession>A0AAN7CET7</accession>
<gene>
    <name evidence="2" type="ORF">C8A03DRAFT_42391</name>
</gene>
<organism evidence="2 3">
    <name type="scientific">Achaetomium macrosporum</name>
    <dbReference type="NCBI Taxonomy" id="79813"/>
    <lineage>
        <taxon>Eukaryota</taxon>
        <taxon>Fungi</taxon>
        <taxon>Dikarya</taxon>
        <taxon>Ascomycota</taxon>
        <taxon>Pezizomycotina</taxon>
        <taxon>Sordariomycetes</taxon>
        <taxon>Sordariomycetidae</taxon>
        <taxon>Sordariales</taxon>
        <taxon>Chaetomiaceae</taxon>
        <taxon>Achaetomium</taxon>
    </lineage>
</organism>
<dbReference type="Proteomes" id="UP001303760">
    <property type="component" value="Unassembled WGS sequence"/>
</dbReference>
<reference evidence="2" key="1">
    <citation type="journal article" date="2023" name="Mol. Phylogenet. Evol.">
        <title>Genome-scale phylogeny and comparative genomics of the fungal order Sordariales.</title>
        <authorList>
            <person name="Hensen N."/>
            <person name="Bonometti L."/>
            <person name="Westerberg I."/>
            <person name="Brannstrom I.O."/>
            <person name="Guillou S."/>
            <person name="Cros-Aarteil S."/>
            <person name="Calhoun S."/>
            <person name="Haridas S."/>
            <person name="Kuo A."/>
            <person name="Mondo S."/>
            <person name="Pangilinan J."/>
            <person name="Riley R."/>
            <person name="LaButti K."/>
            <person name="Andreopoulos B."/>
            <person name="Lipzen A."/>
            <person name="Chen C."/>
            <person name="Yan M."/>
            <person name="Daum C."/>
            <person name="Ng V."/>
            <person name="Clum A."/>
            <person name="Steindorff A."/>
            <person name="Ohm R.A."/>
            <person name="Martin F."/>
            <person name="Silar P."/>
            <person name="Natvig D.O."/>
            <person name="Lalanne C."/>
            <person name="Gautier V."/>
            <person name="Ament-Velasquez S.L."/>
            <person name="Kruys A."/>
            <person name="Hutchinson M.I."/>
            <person name="Powell A.J."/>
            <person name="Barry K."/>
            <person name="Miller A.N."/>
            <person name="Grigoriev I.V."/>
            <person name="Debuchy R."/>
            <person name="Gladieux P."/>
            <person name="Hiltunen Thoren M."/>
            <person name="Johannesson H."/>
        </authorList>
    </citation>
    <scope>NUCLEOTIDE SEQUENCE</scope>
    <source>
        <strain evidence="2">CBS 532.94</strain>
    </source>
</reference>
<dbReference type="InterPro" id="IPR018809">
    <property type="entry name" value="DUF2406"/>
</dbReference>
<dbReference type="AlphaFoldDB" id="A0AAN7CET7"/>
<dbReference type="PANTHER" id="PTHR28186">
    <property type="entry name" value="MEIOTICALLY UP-REGULATED GENE 9 PROTEIN"/>
    <property type="match status" value="1"/>
</dbReference>
<feature type="compositionally biased region" description="Low complexity" evidence="1">
    <location>
        <begin position="316"/>
        <end position="325"/>
    </location>
</feature>
<dbReference type="EMBL" id="MU860049">
    <property type="protein sequence ID" value="KAK4240012.1"/>
    <property type="molecule type" value="Genomic_DNA"/>
</dbReference>
<keyword evidence="3" id="KW-1185">Reference proteome</keyword>
<feature type="region of interest" description="Disordered" evidence="1">
    <location>
        <begin position="1"/>
        <end position="86"/>
    </location>
</feature>
<evidence type="ECO:0000313" key="3">
    <source>
        <dbReference type="Proteomes" id="UP001303760"/>
    </source>
</evidence>
<feature type="compositionally biased region" description="Polar residues" evidence="1">
    <location>
        <begin position="240"/>
        <end position="254"/>
    </location>
</feature>
<feature type="region of interest" description="Disordered" evidence="1">
    <location>
        <begin position="154"/>
        <end position="180"/>
    </location>
</feature>
<evidence type="ECO:0000256" key="1">
    <source>
        <dbReference type="SAM" id="MobiDB-lite"/>
    </source>
</evidence>
<dbReference type="Pfam" id="PF10295">
    <property type="entry name" value="DUF2406"/>
    <property type="match status" value="1"/>
</dbReference>
<feature type="region of interest" description="Disordered" evidence="1">
    <location>
        <begin position="216"/>
        <end position="401"/>
    </location>
</feature>
<reference evidence="2" key="2">
    <citation type="submission" date="2023-05" db="EMBL/GenBank/DDBJ databases">
        <authorList>
            <consortium name="Lawrence Berkeley National Laboratory"/>
            <person name="Steindorff A."/>
            <person name="Hensen N."/>
            <person name="Bonometti L."/>
            <person name="Westerberg I."/>
            <person name="Brannstrom I.O."/>
            <person name="Guillou S."/>
            <person name="Cros-Aarteil S."/>
            <person name="Calhoun S."/>
            <person name="Haridas S."/>
            <person name="Kuo A."/>
            <person name="Mondo S."/>
            <person name="Pangilinan J."/>
            <person name="Riley R."/>
            <person name="Labutti K."/>
            <person name="Andreopoulos B."/>
            <person name="Lipzen A."/>
            <person name="Chen C."/>
            <person name="Yanf M."/>
            <person name="Daum C."/>
            <person name="Ng V."/>
            <person name="Clum A."/>
            <person name="Ohm R."/>
            <person name="Martin F."/>
            <person name="Silar P."/>
            <person name="Natvig D."/>
            <person name="Lalanne C."/>
            <person name="Gautier V."/>
            <person name="Ament-Velasquez S.L."/>
            <person name="Kruys A."/>
            <person name="Hutchinson M.I."/>
            <person name="Powell A.J."/>
            <person name="Barry K."/>
            <person name="Miller A.N."/>
            <person name="Grigoriev I.V."/>
            <person name="Debuchy R."/>
            <person name="Gladieux P."/>
            <person name="Thoren M.H."/>
            <person name="Johannesson H."/>
        </authorList>
    </citation>
    <scope>NUCLEOTIDE SEQUENCE</scope>
    <source>
        <strain evidence="2">CBS 532.94</strain>
    </source>
</reference>
<evidence type="ECO:0000313" key="2">
    <source>
        <dbReference type="EMBL" id="KAK4240012.1"/>
    </source>
</evidence>
<evidence type="ECO:0008006" key="4">
    <source>
        <dbReference type="Google" id="ProtNLM"/>
    </source>
</evidence>
<feature type="compositionally biased region" description="Polar residues" evidence="1">
    <location>
        <begin position="24"/>
        <end position="33"/>
    </location>
</feature>
<feature type="compositionally biased region" description="Low complexity" evidence="1">
    <location>
        <begin position="372"/>
        <end position="381"/>
    </location>
</feature>
<feature type="compositionally biased region" description="Basic and acidic residues" evidence="1">
    <location>
        <begin position="60"/>
        <end position="80"/>
    </location>
</feature>
<sequence>MAVPDNHVSPASPYQLHQEPPQHTPQVQSAQQRPTHKQRKSRAFSFRSDKSHKSQGSGSHKIDLHETSAEKEAKRLHSKADPTLAMQEAEPAEVAATVKSSLAPLRAIQHKDAYGNPIADPDLSNPTRSRWERPLDTIRSFEAAIDGGYSNRRSIIRTETDGPTWGSSRRASYYGGHGAGGRFTHDSYYGSRPPSMYANRADGSQQDLRSGAMGQRDTYYDYQPGPSAPNGRRGWPRMSSEPQYGSASRQQNPQDYPVPSNHRSYETVTTASGSGSLGEPAGYQTDPTSSDNGSIDRLQSVPRRQPEPVNDYGIGFSQSPSSYQPPSFPVGMQGPSVNGGGGAVNYGVAAPPVPQKESAPALRKAMMAGPVQQQQQQQQQQRPAQAEKRKSWFARRFSKHG</sequence>
<comment type="caution">
    <text evidence="2">The sequence shown here is derived from an EMBL/GenBank/DDBJ whole genome shotgun (WGS) entry which is preliminary data.</text>
</comment>